<dbReference type="GO" id="GO:0042796">
    <property type="term" value="P:snRNA transcription by RNA polymerase III"/>
    <property type="evidence" value="ECO:0007669"/>
    <property type="project" value="TreeGrafter"/>
</dbReference>
<accession>A0A7K6D574</accession>
<evidence type="ECO:0000313" key="3">
    <source>
        <dbReference type="EMBL" id="NWV22126.1"/>
    </source>
</evidence>
<dbReference type="GO" id="GO:0045945">
    <property type="term" value="P:positive regulation of transcription by RNA polymerase III"/>
    <property type="evidence" value="ECO:0007669"/>
    <property type="project" value="TreeGrafter"/>
</dbReference>
<dbReference type="GO" id="GO:0008023">
    <property type="term" value="C:transcription elongation factor complex"/>
    <property type="evidence" value="ECO:0007669"/>
    <property type="project" value="InterPro"/>
</dbReference>
<keyword evidence="4" id="KW-1185">Reference proteome</keyword>
<evidence type="ECO:0000259" key="2">
    <source>
        <dbReference type="Pfam" id="PF10505"/>
    </source>
</evidence>
<dbReference type="AlphaFoldDB" id="A0A7K6D574"/>
<evidence type="ECO:0000313" key="4">
    <source>
        <dbReference type="Proteomes" id="UP000571324"/>
    </source>
</evidence>
<reference evidence="3 4" key="1">
    <citation type="submission" date="2019-09" db="EMBL/GenBank/DDBJ databases">
        <title>Bird 10,000 Genomes (B10K) Project - Family phase.</title>
        <authorList>
            <person name="Zhang G."/>
        </authorList>
    </citation>
    <scope>NUCLEOTIDE SEQUENCE [LARGE SCALE GENOMIC DNA]</scope>
    <source>
        <strain evidence="3">B10K-DU-029-52</strain>
    </source>
</reference>
<comment type="caution">
    <text evidence="3">The sequence shown here is derived from an EMBL/GenBank/DDBJ whole genome shotgun (WGS) entry which is preliminary data.</text>
</comment>
<feature type="region of interest" description="Disordered" evidence="1">
    <location>
        <begin position="919"/>
        <end position="978"/>
    </location>
</feature>
<dbReference type="InterPro" id="IPR019535">
    <property type="entry name" value="ICE2_C"/>
</dbReference>
<feature type="compositionally biased region" description="Polar residues" evidence="1">
    <location>
        <begin position="571"/>
        <end position="586"/>
    </location>
</feature>
<feature type="non-terminal residue" evidence="3">
    <location>
        <position position="978"/>
    </location>
</feature>
<feature type="region of interest" description="Disordered" evidence="1">
    <location>
        <begin position="565"/>
        <end position="672"/>
    </location>
</feature>
<feature type="non-terminal residue" evidence="3">
    <location>
        <position position="1"/>
    </location>
</feature>
<name>A0A7K6D574_9PASS</name>
<dbReference type="PANTHER" id="PTHR14633:SF3">
    <property type="entry name" value="LITTLE ELONGATION COMPLEX SUBUNIT 2"/>
    <property type="match status" value="1"/>
</dbReference>
<proteinExistence type="predicted"/>
<feature type="region of interest" description="Disordered" evidence="1">
    <location>
        <begin position="427"/>
        <end position="449"/>
    </location>
</feature>
<dbReference type="PANTHER" id="PTHR14633">
    <property type="entry name" value="LITTLE ELONGATION COMPLEX SUBUNIT 2"/>
    <property type="match status" value="1"/>
</dbReference>
<feature type="compositionally biased region" description="Polar residues" evidence="1">
    <location>
        <begin position="662"/>
        <end position="672"/>
    </location>
</feature>
<dbReference type="Proteomes" id="UP000571324">
    <property type="component" value="Unassembled WGS sequence"/>
</dbReference>
<dbReference type="GO" id="GO:0042795">
    <property type="term" value="P:snRNA transcription by RNA polymerase II"/>
    <property type="evidence" value="ECO:0007669"/>
    <property type="project" value="TreeGrafter"/>
</dbReference>
<feature type="region of interest" description="Disordered" evidence="1">
    <location>
        <begin position="497"/>
        <end position="521"/>
    </location>
</feature>
<protein>
    <submittedName>
        <fullName evidence="3">ICE2 protein</fullName>
    </submittedName>
</protein>
<evidence type="ECO:0000256" key="1">
    <source>
        <dbReference type="SAM" id="MobiDB-lite"/>
    </source>
</evidence>
<sequence length="978" mass="108872">DIPPKNGQEVFFSHELYEKYSLSPSLSELWHLSNREAKKNVEALANSPENRQSCSMWAADSLGVEDKSPADDHHFPEPRLPYPFTSCLSEKEQKTYLYLMTKFSKKMNHFQVNAASQREFFTYMQMKEVVNNEIAEFMKFAQNAAKSCAQDYDSISEDALRYTEELLRACIGHVQKYPEFYTLQEIMSIMGGKFHTQLTFRLEKNLLAMGTARRCKTDFPSMPVQLPTDYSTVTSIITPEKKAHVMHNDISSDSNAEKLALKYCPQVVLSDQSLFTLLNNHGLNYKEQWEIPVCVKMITVAGSKPAKVVYVDSPLLRKEMTVRERNQIFHEIPMDFLATKISYVSISDIRMDKPAEDSLFQWDVCSDNYQCRTVPLPDDTGMDFDDDVTELETFGATTKLSRTSKMESTSPAVSNTAKILSHGLKMGGKNSSTIKSGDEEEKSTLPEQEGSACACVQLPSLDGIPWLSPQENSPCKSFQSVEVGLNKAQHVMTKEVLDNEAKLNPPSNAGSSEKEPDAAQMKETFTSLCSSDTDEERLVIDSGCETAACCPPAVSSTVSCTSAETARCPSPAQSPLASTTDSSDTMDQGKKASKKPTRKLSKELDPVGQILKMQTELLKSPSRKVPEPVVSCDNSNAVPAQVSQSPKTLGTSSTGGVPAPASNPTSSSGNTWTWLFEGMPKRKLPSELQLLEEDPSEYQAPEEGNVVYKLFSLNDLLLLVRCSVQKVKSLSQYQKKKKPQKLTPIFVLPKLEYQAYYGVEALTESEVCQLWTQSMLHSESSFYIGHIDAFTSKLIMLEKVSPETLREKLGLIKPANSLNILHHILKKVSDLEEGSYLLAHAAGDSSVAIYKSSPDKTTRSSYNLHKAHCDLPAVPATLSVPWVPLEPSLPLPYHISHGRVPCTFPPAPQEGWKQKMAGVKGQSDTPHEGKPVAMETKGKPSKPLRNEGVAPKKLRKNFCKQRKVKKKWKNKFNKMQLK</sequence>
<dbReference type="EMBL" id="VZRL01003028">
    <property type="protein sequence ID" value="NWV22126.1"/>
    <property type="molecule type" value="Genomic_DNA"/>
</dbReference>
<gene>
    <name evidence="3" type="primary">Ice2</name>
    <name evidence="3" type="ORF">ORISOL_R05431</name>
</gene>
<dbReference type="OrthoDB" id="6288737at2759"/>
<feature type="compositionally biased region" description="Polar residues" evidence="1">
    <location>
        <begin position="632"/>
        <end position="655"/>
    </location>
</feature>
<feature type="domain" description="Little elongation complex subunit 2 C-terminal" evidence="2">
    <location>
        <begin position="696"/>
        <end position="906"/>
    </location>
</feature>
<organism evidence="3 4">
    <name type="scientific">Origma solitaria</name>
    <dbReference type="NCBI Taxonomy" id="720586"/>
    <lineage>
        <taxon>Eukaryota</taxon>
        <taxon>Metazoa</taxon>
        <taxon>Chordata</taxon>
        <taxon>Craniata</taxon>
        <taxon>Vertebrata</taxon>
        <taxon>Euteleostomi</taxon>
        <taxon>Archelosauria</taxon>
        <taxon>Archosauria</taxon>
        <taxon>Dinosauria</taxon>
        <taxon>Saurischia</taxon>
        <taxon>Theropoda</taxon>
        <taxon>Coelurosauria</taxon>
        <taxon>Aves</taxon>
        <taxon>Neognathae</taxon>
        <taxon>Neoaves</taxon>
        <taxon>Telluraves</taxon>
        <taxon>Australaves</taxon>
        <taxon>Passeriformes</taxon>
        <taxon>Meliphagoidea</taxon>
        <taxon>Acanthizidae</taxon>
        <taxon>Origma</taxon>
    </lineage>
</organism>
<dbReference type="Pfam" id="PF10505">
    <property type="entry name" value="NARG2_C"/>
    <property type="match status" value="1"/>
</dbReference>
<feature type="compositionally biased region" description="Basic residues" evidence="1">
    <location>
        <begin position="952"/>
        <end position="978"/>
    </location>
</feature>